<evidence type="ECO:0000256" key="1">
    <source>
        <dbReference type="ARBA" id="ARBA00022649"/>
    </source>
</evidence>
<dbReference type="SUPFAM" id="SSF143011">
    <property type="entry name" value="RelE-like"/>
    <property type="match status" value="1"/>
</dbReference>
<dbReference type="EMBL" id="MGDZ01000015">
    <property type="protein sequence ID" value="OGL73904.1"/>
    <property type="molecule type" value="Genomic_DNA"/>
</dbReference>
<dbReference type="Pfam" id="PF05016">
    <property type="entry name" value="ParE_toxin"/>
    <property type="match status" value="1"/>
</dbReference>
<dbReference type="Gene3D" id="3.30.2310.20">
    <property type="entry name" value="RelE-like"/>
    <property type="match status" value="1"/>
</dbReference>
<name>A0A1F7U845_9BACT</name>
<evidence type="ECO:0008006" key="5">
    <source>
        <dbReference type="Google" id="ProtNLM"/>
    </source>
</evidence>
<organism evidence="3 4">
    <name type="scientific">Candidatus Uhrbacteria bacterium RIFCSPHIGHO2_02_FULL_57_19</name>
    <dbReference type="NCBI Taxonomy" id="1802391"/>
    <lineage>
        <taxon>Bacteria</taxon>
        <taxon>Candidatus Uhriibacteriota</taxon>
    </lineage>
</organism>
<proteinExistence type="predicted"/>
<dbReference type="InterPro" id="IPR035093">
    <property type="entry name" value="RelE/ParE_toxin_dom_sf"/>
</dbReference>
<reference evidence="3 4" key="1">
    <citation type="journal article" date="2016" name="Nat. Commun.">
        <title>Thousands of microbial genomes shed light on interconnected biogeochemical processes in an aquifer system.</title>
        <authorList>
            <person name="Anantharaman K."/>
            <person name="Brown C.T."/>
            <person name="Hug L.A."/>
            <person name="Sharon I."/>
            <person name="Castelle C.J."/>
            <person name="Probst A.J."/>
            <person name="Thomas B.C."/>
            <person name="Singh A."/>
            <person name="Wilkins M.J."/>
            <person name="Karaoz U."/>
            <person name="Brodie E.L."/>
            <person name="Williams K.H."/>
            <person name="Hubbard S.S."/>
            <person name="Banfield J.F."/>
        </authorList>
    </citation>
    <scope>NUCLEOTIDE SEQUENCE [LARGE SCALE GENOMIC DNA]</scope>
</reference>
<dbReference type="AlphaFoldDB" id="A0A1F7U845"/>
<dbReference type="PANTHER" id="PTHR38813">
    <property type="match status" value="1"/>
</dbReference>
<sequence>MLSSFDRDWKRLSTNVQEKVRPHLFALQKIPFPFRGLDIAKLSGTKPALFRLRVGDYRVIFSFSVTTVTLFAIGHRKDIYRGF</sequence>
<evidence type="ECO:0000313" key="3">
    <source>
        <dbReference type="EMBL" id="OGL73904.1"/>
    </source>
</evidence>
<dbReference type="InterPro" id="IPR007712">
    <property type="entry name" value="RelE/ParE_toxin"/>
</dbReference>
<evidence type="ECO:0000313" key="4">
    <source>
        <dbReference type="Proteomes" id="UP000176303"/>
    </source>
</evidence>
<keyword evidence="1" id="KW-1277">Toxin-antitoxin system</keyword>
<keyword evidence="2" id="KW-1133">Transmembrane helix</keyword>
<protein>
    <recommendedName>
        <fullName evidence="5">Plasmid stabilization protein</fullName>
    </recommendedName>
</protein>
<dbReference type="InterPro" id="IPR052747">
    <property type="entry name" value="TA_system_RelE_toxin"/>
</dbReference>
<comment type="caution">
    <text evidence="3">The sequence shown here is derived from an EMBL/GenBank/DDBJ whole genome shotgun (WGS) entry which is preliminary data.</text>
</comment>
<keyword evidence="2" id="KW-0472">Membrane</keyword>
<keyword evidence="2" id="KW-0812">Transmembrane</keyword>
<dbReference type="Proteomes" id="UP000176303">
    <property type="component" value="Unassembled WGS sequence"/>
</dbReference>
<dbReference type="PANTHER" id="PTHR38813:SF1">
    <property type="entry name" value="TOXIN RELE1-RELATED"/>
    <property type="match status" value="1"/>
</dbReference>
<evidence type="ECO:0000256" key="2">
    <source>
        <dbReference type="SAM" id="Phobius"/>
    </source>
</evidence>
<gene>
    <name evidence="3" type="ORF">A3D72_00185</name>
</gene>
<accession>A0A1F7U845</accession>
<feature type="transmembrane region" description="Helical" evidence="2">
    <location>
        <begin position="57"/>
        <end position="74"/>
    </location>
</feature>